<name>A0AAN7GP42_9PEZI</name>
<reference evidence="1" key="1">
    <citation type="journal article" date="2023" name="Mol. Phylogenet. Evol.">
        <title>Genome-scale phylogeny and comparative genomics of the fungal order Sordariales.</title>
        <authorList>
            <person name="Hensen N."/>
            <person name="Bonometti L."/>
            <person name="Westerberg I."/>
            <person name="Brannstrom I.O."/>
            <person name="Guillou S."/>
            <person name="Cros-Aarteil S."/>
            <person name="Calhoun S."/>
            <person name="Haridas S."/>
            <person name="Kuo A."/>
            <person name="Mondo S."/>
            <person name="Pangilinan J."/>
            <person name="Riley R."/>
            <person name="LaButti K."/>
            <person name="Andreopoulos B."/>
            <person name="Lipzen A."/>
            <person name="Chen C."/>
            <person name="Yan M."/>
            <person name="Daum C."/>
            <person name="Ng V."/>
            <person name="Clum A."/>
            <person name="Steindorff A."/>
            <person name="Ohm R.A."/>
            <person name="Martin F."/>
            <person name="Silar P."/>
            <person name="Natvig D.O."/>
            <person name="Lalanne C."/>
            <person name="Gautier V."/>
            <person name="Ament-Velasquez S.L."/>
            <person name="Kruys A."/>
            <person name="Hutchinson M.I."/>
            <person name="Powell A.J."/>
            <person name="Barry K."/>
            <person name="Miller A.N."/>
            <person name="Grigoriev I.V."/>
            <person name="Debuchy R."/>
            <person name="Gladieux P."/>
            <person name="Hiltunen Thoren M."/>
            <person name="Johannesson H."/>
        </authorList>
    </citation>
    <scope>NUCLEOTIDE SEQUENCE</scope>
    <source>
        <strain evidence="1">CBS 990.96</strain>
    </source>
</reference>
<evidence type="ECO:0008006" key="3">
    <source>
        <dbReference type="Google" id="ProtNLM"/>
    </source>
</evidence>
<dbReference type="EMBL" id="MU865419">
    <property type="protein sequence ID" value="KAK4223651.1"/>
    <property type="molecule type" value="Genomic_DNA"/>
</dbReference>
<keyword evidence="2" id="KW-1185">Reference proteome</keyword>
<reference evidence="1" key="2">
    <citation type="submission" date="2023-05" db="EMBL/GenBank/DDBJ databases">
        <authorList>
            <consortium name="Lawrence Berkeley National Laboratory"/>
            <person name="Steindorff A."/>
            <person name="Hensen N."/>
            <person name="Bonometti L."/>
            <person name="Westerberg I."/>
            <person name="Brannstrom I.O."/>
            <person name="Guillou S."/>
            <person name="Cros-Aarteil S."/>
            <person name="Calhoun S."/>
            <person name="Haridas S."/>
            <person name="Kuo A."/>
            <person name="Mondo S."/>
            <person name="Pangilinan J."/>
            <person name="Riley R."/>
            <person name="Labutti K."/>
            <person name="Andreopoulos B."/>
            <person name="Lipzen A."/>
            <person name="Chen C."/>
            <person name="Yanf M."/>
            <person name="Daum C."/>
            <person name="Ng V."/>
            <person name="Clum A."/>
            <person name="Ohm R."/>
            <person name="Martin F."/>
            <person name="Silar P."/>
            <person name="Natvig D."/>
            <person name="Lalanne C."/>
            <person name="Gautier V."/>
            <person name="Ament-Velasquez S.L."/>
            <person name="Kruys A."/>
            <person name="Hutchinson M.I."/>
            <person name="Powell A.J."/>
            <person name="Barry K."/>
            <person name="Miller A.N."/>
            <person name="Grigoriev I.V."/>
            <person name="Debuchy R."/>
            <person name="Gladieux P."/>
            <person name="Thoren M.H."/>
            <person name="Johannesson H."/>
        </authorList>
    </citation>
    <scope>NUCLEOTIDE SEQUENCE</scope>
    <source>
        <strain evidence="1">CBS 990.96</strain>
    </source>
</reference>
<comment type="caution">
    <text evidence="1">The sequence shown here is derived from an EMBL/GenBank/DDBJ whole genome shotgun (WGS) entry which is preliminary data.</text>
</comment>
<dbReference type="Proteomes" id="UP001301958">
    <property type="component" value="Unassembled WGS sequence"/>
</dbReference>
<accession>A0AAN7GP42</accession>
<gene>
    <name evidence="1" type="ORF">QBC38DRAFT_516499</name>
</gene>
<evidence type="ECO:0000313" key="2">
    <source>
        <dbReference type="Proteomes" id="UP001301958"/>
    </source>
</evidence>
<dbReference type="AlphaFoldDB" id="A0AAN7GP42"/>
<proteinExistence type="predicted"/>
<organism evidence="1 2">
    <name type="scientific">Podospora fimiseda</name>
    <dbReference type="NCBI Taxonomy" id="252190"/>
    <lineage>
        <taxon>Eukaryota</taxon>
        <taxon>Fungi</taxon>
        <taxon>Dikarya</taxon>
        <taxon>Ascomycota</taxon>
        <taxon>Pezizomycotina</taxon>
        <taxon>Sordariomycetes</taxon>
        <taxon>Sordariomycetidae</taxon>
        <taxon>Sordariales</taxon>
        <taxon>Podosporaceae</taxon>
        <taxon>Podospora</taxon>
    </lineage>
</organism>
<evidence type="ECO:0000313" key="1">
    <source>
        <dbReference type="EMBL" id="KAK4223651.1"/>
    </source>
</evidence>
<sequence length="376" mass="42520">MPTHNHVNYEARLAFVRKLLTERFNLEDNFSITPIQYDPDFIFKYNNFVYHISLPSPLTSDLNAFSQPGTVPIPKGTKDLIIRLGNPSAEGIHHQNRIENEVAIINLVSSALSDAGIQPCITKLLRQMAKIIKALQEYKLPSTITKYGGLTFNESGGIASTAMPTVGAGPWETYEESFRYRLELELEESDANPYVKGWHGNGLGKRIEEFVKLGFSEQFELLGGKDDKVVVHCDFNYDFSWISHPSYEFLRSFAGLGGQFRGWSVDEENQEAALRDAKLHGFPESLPVKNDENTDSGIDWEAAKAWEDALEEEGVKRPRTMQGIEKVADVDTVLCAILPWRFTNPDIVARQTEEVLMKCREENEKELDGLLKRLGF</sequence>
<protein>
    <recommendedName>
        <fullName evidence="3">Aminoglycoside phosphotransferase domain-containing protein</fullName>
    </recommendedName>
</protein>